<evidence type="ECO:0000313" key="9">
    <source>
        <dbReference type="Proteomes" id="UP000019116"/>
    </source>
</evidence>
<evidence type="ECO:0000256" key="5">
    <source>
        <dbReference type="RuleBase" id="RU003856"/>
    </source>
</evidence>
<dbReference type="InterPro" id="IPR035995">
    <property type="entry name" value="Bowman-Birk_prot_inh"/>
</dbReference>
<feature type="chain" id="PRO_5043170413" description="Bowman-Birk serine protease inhibitors family domain-containing protein" evidence="6">
    <location>
        <begin position="26"/>
        <end position="125"/>
    </location>
</feature>
<keyword evidence="3 5" id="KW-0722">Serine protease inhibitor</keyword>
<name>A0A3B5ZML5_WHEAT</name>
<dbReference type="Gramene" id="TraesCS1D03G0041800.1">
    <property type="protein sequence ID" value="TraesCS1D03G0041800.1.CDS1"/>
    <property type="gene ID" value="TraesCS1D03G0041800"/>
</dbReference>
<keyword evidence="2 5" id="KW-0646">Protease inhibitor</keyword>
<dbReference type="PANTHER" id="PTHR33479:SF4">
    <property type="entry name" value="BOWMAN-BIRK TYPE TRYPSIN INHIBITOR"/>
    <property type="match status" value="1"/>
</dbReference>
<keyword evidence="6" id="KW-0732">Signal</keyword>
<keyword evidence="9" id="KW-1185">Reference proteome</keyword>
<dbReference type="Gramene" id="TraesCAD_scaffold_007184_01G000800.1">
    <property type="protein sequence ID" value="TraesCAD_scaffold_007184_01G000800.1"/>
    <property type="gene ID" value="TraesCAD_scaffold_007184_01G000800"/>
</dbReference>
<dbReference type="Gramene" id="TraesRN1D0100048200.1">
    <property type="protein sequence ID" value="TraesRN1D0100048200.1"/>
    <property type="gene ID" value="TraesRN1D0100048200"/>
</dbReference>
<proteinExistence type="inferred from homology"/>
<evidence type="ECO:0000256" key="1">
    <source>
        <dbReference type="ARBA" id="ARBA00008506"/>
    </source>
</evidence>
<dbReference type="CDD" id="cd00023">
    <property type="entry name" value="BBI"/>
    <property type="match status" value="1"/>
</dbReference>
<dbReference type="Pfam" id="PF00228">
    <property type="entry name" value="Bowman-Birk_leg"/>
    <property type="match status" value="1"/>
</dbReference>
<dbReference type="Proteomes" id="UP000019116">
    <property type="component" value="Chromosome 1D"/>
</dbReference>
<evidence type="ECO:0000256" key="6">
    <source>
        <dbReference type="SAM" id="SignalP"/>
    </source>
</evidence>
<evidence type="ECO:0000313" key="8">
    <source>
        <dbReference type="EnsemblPlants" id="TraesCS1D02G021900.1.cds1"/>
    </source>
</evidence>
<dbReference type="Gramene" id="TraesWEE_scaffold_002143_01G000500.1">
    <property type="protein sequence ID" value="TraesWEE_scaffold_002143_01G000500.1"/>
    <property type="gene ID" value="TraesWEE_scaffold_002143_01G000500"/>
</dbReference>
<evidence type="ECO:0000256" key="2">
    <source>
        <dbReference type="ARBA" id="ARBA00022690"/>
    </source>
</evidence>
<evidence type="ECO:0000256" key="3">
    <source>
        <dbReference type="ARBA" id="ARBA00022900"/>
    </source>
</evidence>
<dbReference type="Gramene" id="TraesCLE_scaffold_035224_01G000300.1">
    <property type="protein sequence ID" value="TraesCLE_scaffold_035224_01G000300.1"/>
    <property type="gene ID" value="TraesCLE_scaffold_035224_01G000300"/>
</dbReference>
<evidence type="ECO:0000259" key="7">
    <source>
        <dbReference type="SMART" id="SM00269"/>
    </source>
</evidence>
<dbReference type="AlphaFoldDB" id="A0A3B5ZML5"/>
<dbReference type="EnsemblPlants" id="TraesCS1D02G021900.1">
    <property type="protein sequence ID" value="TraesCS1D02G021900.1.cds1"/>
    <property type="gene ID" value="TraesCS1D02G021900"/>
</dbReference>
<dbReference type="PANTHER" id="PTHR33479">
    <property type="entry name" value="BOWMAN-BIRK TYPE BRAN TRYPSIN INHIBITOR"/>
    <property type="match status" value="1"/>
</dbReference>
<sequence>MRPQVLLATLAVVVILAAALPLAHGQGEPGILLFFLHLLTKYASEAAYSRCSLPTGATPSASLCCDNCGTCTRSIPPRCTCMDTSPSSCNPACKTCDKSTVAGRDSFQCKDRVANFCQRSCTKAA</sequence>
<dbReference type="SMR" id="A0A3B5ZML5"/>
<protein>
    <recommendedName>
        <fullName evidence="7">Bowman-Birk serine protease inhibitors family domain-containing protein</fullName>
    </recommendedName>
</protein>
<dbReference type="OrthoDB" id="739291at2759"/>
<dbReference type="SMART" id="SM00269">
    <property type="entry name" value="BowB"/>
    <property type="match status" value="1"/>
</dbReference>
<dbReference type="GO" id="GO:0004867">
    <property type="term" value="F:serine-type endopeptidase inhibitor activity"/>
    <property type="evidence" value="ECO:0007669"/>
    <property type="project" value="UniProtKB-KW"/>
</dbReference>
<dbReference type="InterPro" id="IPR000877">
    <property type="entry name" value="Prot_inh_BBI"/>
</dbReference>
<evidence type="ECO:0000256" key="4">
    <source>
        <dbReference type="ARBA" id="ARBA00023157"/>
    </source>
</evidence>
<dbReference type="Gramene" id="TraesCS1D02G021900.1">
    <property type="protein sequence ID" value="TraesCS1D02G021900.1.cds1"/>
    <property type="gene ID" value="TraesCS1D02G021900"/>
</dbReference>
<dbReference type="GO" id="GO:0005576">
    <property type="term" value="C:extracellular region"/>
    <property type="evidence" value="ECO:0007669"/>
    <property type="project" value="InterPro"/>
</dbReference>
<feature type="signal peptide" evidence="6">
    <location>
        <begin position="1"/>
        <end position="25"/>
    </location>
</feature>
<dbReference type="Gramene" id="TraesROB_scaffold_053555_01G000100.1">
    <property type="protein sequence ID" value="TraesROB_scaffold_053555_01G000100.1"/>
    <property type="gene ID" value="TraesROB_scaffold_053555_01G000100"/>
</dbReference>
<keyword evidence="4" id="KW-1015">Disulfide bond</keyword>
<accession>A0A3B5ZML5</accession>
<reference evidence="8" key="1">
    <citation type="submission" date="2018-08" db="EMBL/GenBank/DDBJ databases">
        <authorList>
            <person name="Rossello M."/>
        </authorList>
    </citation>
    <scope>NUCLEOTIDE SEQUENCE [LARGE SCALE GENOMIC DNA]</scope>
    <source>
        <strain evidence="8">cv. Chinese Spring</strain>
    </source>
</reference>
<comment type="similarity">
    <text evidence="1 5">Belongs to the Bowman-Birk serine protease inhibitor family.</text>
</comment>
<dbReference type="Gene3D" id="2.10.69.10">
    <property type="entry name" value="Cysteine Protease (Bromelain) Inhibitor, subunit H"/>
    <property type="match status" value="1"/>
</dbReference>
<dbReference type="SUPFAM" id="SSF57247">
    <property type="entry name" value="Bowman-Birk inhibitor, BBI"/>
    <property type="match status" value="1"/>
</dbReference>
<organism evidence="8">
    <name type="scientific">Triticum aestivum</name>
    <name type="common">Wheat</name>
    <dbReference type="NCBI Taxonomy" id="4565"/>
    <lineage>
        <taxon>Eukaryota</taxon>
        <taxon>Viridiplantae</taxon>
        <taxon>Streptophyta</taxon>
        <taxon>Embryophyta</taxon>
        <taxon>Tracheophyta</taxon>
        <taxon>Spermatophyta</taxon>
        <taxon>Magnoliopsida</taxon>
        <taxon>Liliopsida</taxon>
        <taxon>Poales</taxon>
        <taxon>Poaceae</taxon>
        <taxon>BOP clade</taxon>
        <taxon>Pooideae</taxon>
        <taxon>Triticodae</taxon>
        <taxon>Triticeae</taxon>
        <taxon>Triticinae</taxon>
        <taxon>Triticum</taxon>
    </lineage>
</organism>
<feature type="domain" description="Bowman-Birk serine protease inhibitors family" evidence="7">
    <location>
        <begin position="64"/>
        <end position="121"/>
    </location>
</feature>
<reference evidence="8" key="2">
    <citation type="submission" date="2018-10" db="UniProtKB">
        <authorList>
            <consortium name="EnsemblPlants"/>
        </authorList>
    </citation>
    <scope>IDENTIFICATION</scope>
</reference>
<dbReference type="Gramene" id="TraesPARA_EIv1.0_0229400.1">
    <property type="protein sequence ID" value="TraesPARA_EIv1.0_0229400.1.CDS1"/>
    <property type="gene ID" value="TraesPARA_EIv1.0_0229400"/>
</dbReference>